<evidence type="ECO:0000313" key="10">
    <source>
        <dbReference type="Proteomes" id="UP000077671"/>
    </source>
</evidence>
<dbReference type="InterPro" id="IPR045249">
    <property type="entry name" value="HARBI1-like"/>
</dbReference>
<proteinExistence type="inferred from homology"/>
<dbReference type="InterPro" id="IPR027806">
    <property type="entry name" value="HARBI1_dom"/>
</dbReference>
<keyword evidence="6" id="KW-0378">Hydrolase</keyword>
<evidence type="ECO:0000256" key="4">
    <source>
        <dbReference type="ARBA" id="ARBA00022722"/>
    </source>
</evidence>
<accession>A0A8T8SKF2</accession>
<reference evidence="9" key="2">
    <citation type="journal article" date="2019" name="IMA Fungus">
        <title>Genome sequencing and comparison of five Tilletia species to identify candidate genes for the detection of regulated species infecting wheat.</title>
        <authorList>
            <person name="Nguyen H.D.T."/>
            <person name="Sultana T."/>
            <person name="Kesanakurti P."/>
            <person name="Hambleton S."/>
        </authorList>
    </citation>
    <scope>NUCLEOTIDE SEQUENCE</scope>
    <source>
        <strain evidence="9">DAOMC 238032</strain>
    </source>
</reference>
<dbReference type="AlphaFoldDB" id="A0A8T8SKF2"/>
<evidence type="ECO:0000256" key="6">
    <source>
        <dbReference type="ARBA" id="ARBA00022801"/>
    </source>
</evidence>
<evidence type="ECO:0000256" key="1">
    <source>
        <dbReference type="ARBA" id="ARBA00001968"/>
    </source>
</evidence>
<dbReference type="PANTHER" id="PTHR22930:SF85">
    <property type="entry name" value="GH03217P-RELATED"/>
    <property type="match status" value="1"/>
</dbReference>
<dbReference type="GO" id="GO:0046872">
    <property type="term" value="F:metal ion binding"/>
    <property type="evidence" value="ECO:0007669"/>
    <property type="project" value="UniProtKB-KW"/>
</dbReference>
<evidence type="ECO:0000313" key="9">
    <source>
        <dbReference type="EMBL" id="KAE8241825.1"/>
    </source>
</evidence>
<protein>
    <recommendedName>
        <fullName evidence="8">DDE Tnp4 domain-containing protein</fullName>
    </recommendedName>
</protein>
<feature type="domain" description="DDE Tnp4" evidence="8">
    <location>
        <begin position="211"/>
        <end position="346"/>
    </location>
</feature>
<dbReference type="Pfam" id="PF13359">
    <property type="entry name" value="DDE_Tnp_4"/>
    <property type="match status" value="1"/>
</dbReference>
<evidence type="ECO:0000256" key="2">
    <source>
        <dbReference type="ARBA" id="ARBA00004123"/>
    </source>
</evidence>
<comment type="subcellular location">
    <subcellularLocation>
        <location evidence="2">Nucleus</location>
    </subcellularLocation>
</comment>
<evidence type="ECO:0000256" key="7">
    <source>
        <dbReference type="ARBA" id="ARBA00023242"/>
    </source>
</evidence>
<evidence type="ECO:0000256" key="3">
    <source>
        <dbReference type="ARBA" id="ARBA00006958"/>
    </source>
</evidence>
<dbReference type="EMBL" id="LWDD02002221">
    <property type="protein sequence ID" value="KAE8241825.1"/>
    <property type="molecule type" value="Genomic_DNA"/>
</dbReference>
<dbReference type="GO" id="GO:0004518">
    <property type="term" value="F:nuclease activity"/>
    <property type="evidence" value="ECO:0007669"/>
    <property type="project" value="UniProtKB-KW"/>
</dbReference>
<dbReference type="GO" id="GO:0005634">
    <property type="term" value="C:nucleus"/>
    <property type="evidence" value="ECO:0007669"/>
    <property type="project" value="UniProtKB-SubCell"/>
</dbReference>
<sequence>MPRRSARTQLEEGIVCASIVYADGLLRDAEEEDQHDDAERADDAIVDATLAVQAIQVLQQQRYLRDRAPVARVDVTLGQRLVAYEKAGDHLRFRQLVRMEPEAFHRIVAILAEDPIFRPVRGRPASVEDQVAVAMFRFGHDGNGASVKNTAEVSGFSEGSIVNFTRRTVQALCKLEERVLCWPNQAEKEESKTWVEDRCGVPEWRDGFASVDGVHINCAWAPGLDHGDAFMNRKHQFSFNVQLVTMVHTLRIISYVVGHRGASSDSRAWSCSSIVEGPAKYLGAGEWIWADLGYPYAPYLVSPYQHMAATKSVDFRRFNYYLSSIRIRSEHAMAYVKGRFPALKGYRGLLSSTDAESYAHDFILAALVAHNLAMINDAAGRYLHYVKEGLERAMVAADYDWFSAQDEDIERAAVAQRQTSHQSWLERQQFEAQQYSLADRDDIRIDAAKERREALHDSLNRAKGLTFEDTTWRSRFKELSRQQLVILEQRQMDRRILT</sequence>
<gene>
    <name evidence="9" type="ORF">A4X03_0g8079</name>
</gene>
<name>A0A8T8SKF2_9BASI</name>
<keyword evidence="7" id="KW-0539">Nucleus</keyword>
<keyword evidence="5" id="KW-0479">Metal-binding</keyword>
<dbReference type="GO" id="GO:0016787">
    <property type="term" value="F:hydrolase activity"/>
    <property type="evidence" value="ECO:0007669"/>
    <property type="project" value="UniProtKB-KW"/>
</dbReference>
<dbReference type="Proteomes" id="UP000077671">
    <property type="component" value="Unassembled WGS sequence"/>
</dbReference>
<comment type="similarity">
    <text evidence="3">Belongs to the HARBI1 family.</text>
</comment>
<comment type="caution">
    <text evidence="9">The sequence shown here is derived from an EMBL/GenBank/DDBJ whole genome shotgun (WGS) entry which is preliminary data.</text>
</comment>
<comment type="cofactor">
    <cofactor evidence="1">
        <name>a divalent metal cation</name>
        <dbReference type="ChEBI" id="CHEBI:60240"/>
    </cofactor>
</comment>
<reference evidence="9" key="1">
    <citation type="submission" date="2016-04" db="EMBL/GenBank/DDBJ databases">
        <authorList>
            <person name="Nguyen H.D."/>
            <person name="Kesanakurti P."/>
            <person name="Cullis J."/>
            <person name="Levesque C.A."/>
            <person name="Hambleton S."/>
        </authorList>
    </citation>
    <scope>NUCLEOTIDE SEQUENCE</scope>
    <source>
        <strain evidence="9">DAOMC 238032</strain>
    </source>
</reference>
<dbReference type="PANTHER" id="PTHR22930">
    <property type="match status" value="1"/>
</dbReference>
<evidence type="ECO:0000256" key="5">
    <source>
        <dbReference type="ARBA" id="ARBA00022723"/>
    </source>
</evidence>
<organism evidence="9 10">
    <name type="scientific">Tilletia caries</name>
    <name type="common">wheat bunt fungus</name>
    <dbReference type="NCBI Taxonomy" id="13290"/>
    <lineage>
        <taxon>Eukaryota</taxon>
        <taxon>Fungi</taxon>
        <taxon>Dikarya</taxon>
        <taxon>Basidiomycota</taxon>
        <taxon>Ustilaginomycotina</taxon>
        <taxon>Exobasidiomycetes</taxon>
        <taxon>Tilletiales</taxon>
        <taxon>Tilletiaceae</taxon>
        <taxon>Tilletia</taxon>
    </lineage>
</organism>
<evidence type="ECO:0000259" key="8">
    <source>
        <dbReference type="Pfam" id="PF13359"/>
    </source>
</evidence>
<keyword evidence="4" id="KW-0540">Nuclease</keyword>